<dbReference type="AlphaFoldDB" id="A0A0F7SS48"/>
<feature type="compositionally biased region" description="Polar residues" evidence="1">
    <location>
        <begin position="45"/>
        <end position="54"/>
    </location>
</feature>
<evidence type="ECO:0000256" key="1">
    <source>
        <dbReference type="SAM" id="MobiDB-lite"/>
    </source>
</evidence>
<evidence type="ECO:0000313" key="2">
    <source>
        <dbReference type="EMBL" id="CED83489.1"/>
    </source>
</evidence>
<protein>
    <recommendedName>
        <fullName evidence="3">Clp1-like protein</fullName>
    </recommendedName>
</protein>
<feature type="compositionally biased region" description="Polar residues" evidence="1">
    <location>
        <begin position="77"/>
        <end position="91"/>
    </location>
</feature>
<proteinExistence type="predicted"/>
<sequence>MSMLPRTPITLSSPASPSRQPSSSRSSKMRPRSRMSGSSARQAILTPTSISSSKNELRRSNRTPSPKRSKVSEASARHSTTRQVNSLNDSTLPHPGGGFLPLYLPRPDRPANIDIGAIKGLDPEVPLDYLLEKLSERGPELLRTALSCSLSDRRIVQSPLPSIMTFDIPPNVTSDVLPTHMLAIRPTAIPSNDLATPTGTLLPVHAIIYQASCAHVPPFPSFEYLPVDQLPVVSIALPSPNQFPLINNFLYTQRPDDLLEKLLNVLEPTRPSGRTGLMNDMANRLGKNDLMDRIAVIHGTWENMCALGIADSALWRTMDIAWEILVGSLALLESKQKLSSSSSSSSPPPPPVALLPMTTTALSS</sequence>
<accession>A0A0F7SS48</accession>
<feature type="compositionally biased region" description="Low complexity" evidence="1">
    <location>
        <begin position="12"/>
        <end position="26"/>
    </location>
</feature>
<dbReference type="EMBL" id="LN483142">
    <property type="protein sequence ID" value="CED83489.1"/>
    <property type="molecule type" value="Genomic_DNA"/>
</dbReference>
<name>A0A0F7SS48_PHARH</name>
<evidence type="ECO:0008006" key="3">
    <source>
        <dbReference type="Google" id="ProtNLM"/>
    </source>
</evidence>
<organism evidence="2">
    <name type="scientific">Phaffia rhodozyma</name>
    <name type="common">Yeast</name>
    <name type="synonym">Xanthophyllomyces dendrorhous</name>
    <dbReference type="NCBI Taxonomy" id="264483"/>
    <lineage>
        <taxon>Eukaryota</taxon>
        <taxon>Fungi</taxon>
        <taxon>Dikarya</taxon>
        <taxon>Basidiomycota</taxon>
        <taxon>Agaricomycotina</taxon>
        <taxon>Tremellomycetes</taxon>
        <taxon>Cystofilobasidiales</taxon>
        <taxon>Mrakiaceae</taxon>
        <taxon>Phaffia</taxon>
    </lineage>
</organism>
<feature type="region of interest" description="Disordered" evidence="1">
    <location>
        <begin position="337"/>
        <end position="364"/>
    </location>
</feature>
<reference evidence="2" key="1">
    <citation type="submission" date="2014-08" db="EMBL/GenBank/DDBJ databases">
        <authorList>
            <person name="Sharma Rahul"/>
            <person name="Thines Marco"/>
        </authorList>
    </citation>
    <scope>NUCLEOTIDE SEQUENCE</scope>
</reference>
<feature type="region of interest" description="Disordered" evidence="1">
    <location>
        <begin position="1"/>
        <end position="103"/>
    </location>
</feature>